<proteinExistence type="predicted"/>
<dbReference type="InterPro" id="IPR004929">
    <property type="entry name" value="I-spanin"/>
</dbReference>
<dbReference type="RefSeq" id="WP_212563128.1">
    <property type="nucleotide sequence ID" value="NZ_SPSG02000032.1"/>
</dbReference>
<sequence length="153" mass="16975">MMLTHWRGMAVGLLLAVLAGKAWWFARQVNALSQENSTLSQQLQTDDTELKQQRAAIAANAAIDRQYTEELARAKSEINHLRVDVESGRRRLRIAATCTQRDTSASVVDDATSPRLTETAERDYFTLRERIALAGKQIAGLQGYVSKVCLAKG</sequence>
<dbReference type="GO" id="GO:0044659">
    <property type="term" value="P:viral release from host cell by cytolysis"/>
    <property type="evidence" value="ECO:0007669"/>
    <property type="project" value="InterPro"/>
</dbReference>
<dbReference type="Pfam" id="PF03245">
    <property type="entry name" value="Phage_lysis"/>
    <property type="match status" value="1"/>
</dbReference>
<accession>A0A9X8VCT2</accession>
<dbReference type="EMBL" id="SPSG01003714">
    <property type="protein sequence ID" value="TFU54868.1"/>
    <property type="molecule type" value="Genomic_DNA"/>
</dbReference>
<comment type="caution">
    <text evidence="1">The sequence shown here is derived from an EMBL/GenBank/DDBJ whole genome shotgun (WGS) entry which is preliminary data.</text>
</comment>
<protein>
    <submittedName>
        <fullName evidence="1">Lysis protein</fullName>
    </submittedName>
</protein>
<reference evidence="1" key="1">
    <citation type="submission" date="2019-03" db="EMBL/GenBank/DDBJ databases">
        <title>Serratia marcescens strain N2 draft genome.</title>
        <authorList>
            <person name="Yassin A."/>
            <person name="El-Kenawy N."/>
            <person name="Youssef N.H."/>
        </authorList>
    </citation>
    <scope>NUCLEOTIDE SEQUENCE [LARGE SCALE GENOMIC DNA]</scope>
    <source>
        <strain evidence="1">N2</strain>
    </source>
</reference>
<gene>
    <name evidence="1" type="ORF">E0L31_26910</name>
</gene>
<organism evidence="1">
    <name type="scientific">Serratia marcescens</name>
    <dbReference type="NCBI Taxonomy" id="615"/>
    <lineage>
        <taxon>Bacteria</taxon>
        <taxon>Pseudomonadati</taxon>
        <taxon>Pseudomonadota</taxon>
        <taxon>Gammaproteobacteria</taxon>
        <taxon>Enterobacterales</taxon>
        <taxon>Yersiniaceae</taxon>
        <taxon>Serratia</taxon>
    </lineage>
</organism>
<name>A0A9X8VCT2_SERMA</name>
<dbReference type="AlphaFoldDB" id="A0A9X8VCT2"/>
<evidence type="ECO:0000313" key="1">
    <source>
        <dbReference type="EMBL" id="TFU54868.1"/>
    </source>
</evidence>